<sequence>MDDPMPFMNLFRDIYPERRTVPYLEEGSIGVLIKSVMFHRNEEALLCRGLVLHARDGDRIYDTVCFKVVDITPVVGYNLDLVREAMPKRAGVRSIALARRYMENVKGALTFGDFCADTGYYVARDGNTPALCCDVMFGRMYFVPEEKANGTLSPCELVYDHERSEA</sequence>
<proteinExistence type="predicted"/>
<organism evidence="1 2">
    <name type="scientific">Channa striata</name>
    <name type="common">Snakehead murrel</name>
    <name type="synonym">Ophicephalus striatus</name>
    <dbReference type="NCBI Taxonomy" id="64152"/>
    <lineage>
        <taxon>Eukaryota</taxon>
        <taxon>Metazoa</taxon>
        <taxon>Chordata</taxon>
        <taxon>Craniata</taxon>
        <taxon>Vertebrata</taxon>
        <taxon>Euteleostomi</taxon>
        <taxon>Actinopterygii</taxon>
        <taxon>Neopterygii</taxon>
        <taxon>Teleostei</taxon>
        <taxon>Neoteleostei</taxon>
        <taxon>Acanthomorphata</taxon>
        <taxon>Anabantaria</taxon>
        <taxon>Anabantiformes</taxon>
        <taxon>Channoidei</taxon>
        <taxon>Channidae</taxon>
        <taxon>Channa</taxon>
    </lineage>
</organism>
<name>A0AA88MXG2_CHASR</name>
<keyword evidence="2" id="KW-1185">Reference proteome</keyword>
<accession>A0AA88MXG2</accession>
<dbReference type="AlphaFoldDB" id="A0AA88MXG2"/>
<evidence type="ECO:0000313" key="2">
    <source>
        <dbReference type="Proteomes" id="UP001187415"/>
    </source>
</evidence>
<comment type="caution">
    <text evidence="1">The sequence shown here is derived from an EMBL/GenBank/DDBJ whole genome shotgun (WGS) entry which is preliminary data.</text>
</comment>
<gene>
    <name evidence="1" type="ORF">Q5P01_010711</name>
</gene>
<evidence type="ECO:0000313" key="1">
    <source>
        <dbReference type="EMBL" id="KAK2844052.1"/>
    </source>
</evidence>
<dbReference type="Proteomes" id="UP001187415">
    <property type="component" value="Unassembled WGS sequence"/>
</dbReference>
<reference evidence="1" key="1">
    <citation type="submission" date="2023-07" db="EMBL/GenBank/DDBJ databases">
        <title>Chromosome-level Genome Assembly of Striped Snakehead (Channa striata).</title>
        <authorList>
            <person name="Liu H."/>
        </authorList>
    </citation>
    <scope>NUCLEOTIDE SEQUENCE</scope>
    <source>
        <strain evidence="1">Gz</strain>
        <tissue evidence="1">Muscle</tissue>
    </source>
</reference>
<protein>
    <submittedName>
        <fullName evidence="1">Uncharacterized protein</fullName>
    </submittedName>
</protein>
<dbReference type="EMBL" id="JAUPFM010000008">
    <property type="protein sequence ID" value="KAK2844052.1"/>
    <property type="molecule type" value="Genomic_DNA"/>
</dbReference>